<proteinExistence type="predicted"/>
<reference evidence="2" key="2">
    <citation type="journal article" date="2023" name="Infect Dis Poverty">
        <title>Chromosome-scale genome of the human blood fluke Schistosoma mekongi and its implications for public health.</title>
        <authorList>
            <person name="Zhou M."/>
            <person name="Xu L."/>
            <person name="Xu D."/>
            <person name="Chen W."/>
            <person name="Khan J."/>
            <person name="Hu Y."/>
            <person name="Huang H."/>
            <person name="Wei H."/>
            <person name="Zhang Y."/>
            <person name="Chusongsang P."/>
            <person name="Tanasarnprasert K."/>
            <person name="Hu X."/>
            <person name="Limpanont Y."/>
            <person name="Lv Z."/>
        </authorList>
    </citation>
    <scope>NUCLEOTIDE SEQUENCE</scope>
    <source>
        <strain evidence="2">LV_2022a</strain>
    </source>
</reference>
<sequence>MEEIKNVCVISAVGFNDDDDSIMVIICYQINKNCKTMLTTSHRQTYTGKDKTTCTLTVTCVIHIYKEIRKKLMVRISGIQNSPPKVAAKSNQHTNMDYQGNNRSR</sequence>
<organism evidence="2 3">
    <name type="scientific">Schistosoma mekongi</name>
    <name type="common">Parasitic worm</name>
    <dbReference type="NCBI Taxonomy" id="38744"/>
    <lineage>
        <taxon>Eukaryota</taxon>
        <taxon>Metazoa</taxon>
        <taxon>Spiralia</taxon>
        <taxon>Lophotrochozoa</taxon>
        <taxon>Platyhelminthes</taxon>
        <taxon>Trematoda</taxon>
        <taxon>Digenea</taxon>
        <taxon>Strigeidida</taxon>
        <taxon>Schistosomatoidea</taxon>
        <taxon>Schistosomatidae</taxon>
        <taxon>Schistosoma</taxon>
    </lineage>
</organism>
<feature type="region of interest" description="Disordered" evidence="1">
    <location>
        <begin position="82"/>
        <end position="105"/>
    </location>
</feature>
<dbReference type="EMBL" id="JALJAT010000004">
    <property type="protein sequence ID" value="KAK4470824.1"/>
    <property type="molecule type" value="Genomic_DNA"/>
</dbReference>
<dbReference type="Proteomes" id="UP001292079">
    <property type="component" value="Unassembled WGS sequence"/>
</dbReference>
<protein>
    <submittedName>
        <fullName evidence="2">Uncharacterized protein</fullName>
    </submittedName>
</protein>
<evidence type="ECO:0000313" key="2">
    <source>
        <dbReference type="EMBL" id="KAK4470824.1"/>
    </source>
</evidence>
<comment type="caution">
    <text evidence="2">The sequence shown here is derived from an EMBL/GenBank/DDBJ whole genome shotgun (WGS) entry which is preliminary data.</text>
</comment>
<evidence type="ECO:0000256" key="1">
    <source>
        <dbReference type="SAM" id="MobiDB-lite"/>
    </source>
</evidence>
<reference evidence="2" key="1">
    <citation type="submission" date="2022-04" db="EMBL/GenBank/DDBJ databases">
        <authorList>
            <person name="Xu L."/>
            <person name="Lv Z."/>
        </authorList>
    </citation>
    <scope>NUCLEOTIDE SEQUENCE</scope>
    <source>
        <strain evidence="2">LV_2022a</strain>
    </source>
</reference>
<evidence type="ECO:0000313" key="3">
    <source>
        <dbReference type="Proteomes" id="UP001292079"/>
    </source>
</evidence>
<name>A0AAE1ZCD6_SCHME</name>
<gene>
    <name evidence="2" type="ORF">MN116_006341</name>
</gene>
<dbReference type="AlphaFoldDB" id="A0AAE1ZCD6"/>
<keyword evidence="3" id="KW-1185">Reference proteome</keyword>
<accession>A0AAE1ZCD6</accession>